<evidence type="ECO:0000313" key="3">
    <source>
        <dbReference type="Proteomes" id="UP000283269"/>
    </source>
</evidence>
<evidence type="ECO:0000313" key="2">
    <source>
        <dbReference type="EMBL" id="PPQ80276.1"/>
    </source>
</evidence>
<name>A0A409WP45_PSICY</name>
<dbReference type="InParanoid" id="A0A409WP45"/>
<sequence length="68" mass="7831">MVITQKYDRLSLSLEEHAGLTGWLVSLVEEGDSDSEEEHNNGTNYQGRMEDEDFDEDFNENSNEDMNT</sequence>
<reference evidence="2 3" key="1">
    <citation type="journal article" date="2018" name="Evol. Lett.">
        <title>Horizontal gene cluster transfer increased hallucinogenic mushroom diversity.</title>
        <authorList>
            <person name="Reynolds H.T."/>
            <person name="Vijayakumar V."/>
            <person name="Gluck-Thaler E."/>
            <person name="Korotkin H.B."/>
            <person name="Matheny P.B."/>
            <person name="Slot J.C."/>
        </authorList>
    </citation>
    <scope>NUCLEOTIDE SEQUENCE [LARGE SCALE GENOMIC DNA]</scope>
    <source>
        <strain evidence="2 3">2631</strain>
    </source>
</reference>
<dbReference type="EMBL" id="NHYD01003338">
    <property type="protein sequence ID" value="PPQ80276.1"/>
    <property type="molecule type" value="Genomic_DNA"/>
</dbReference>
<accession>A0A409WP45</accession>
<dbReference type="AlphaFoldDB" id="A0A409WP45"/>
<organism evidence="2 3">
    <name type="scientific">Psilocybe cyanescens</name>
    <dbReference type="NCBI Taxonomy" id="93625"/>
    <lineage>
        <taxon>Eukaryota</taxon>
        <taxon>Fungi</taxon>
        <taxon>Dikarya</taxon>
        <taxon>Basidiomycota</taxon>
        <taxon>Agaricomycotina</taxon>
        <taxon>Agaricomycetes</taxon>
        <taxon>Agaricomycetidae</taxon>
        <taxon>Agaricales</taxon>
        <taxon>Agaricineae</taxon>
        <taxon>Strophariaceae</taxon>
        <taxon>Psilocybe</taxon>
    </lineage>
</organism>
<proteinExistence type="predicted"/>
<evidence type="ECO:0000256" key="1">
    <source>
        <dbReference type="SAM" id="MobiDB-lite"/>
    </source>
</evidence>
<protein>
    <submittedName>
        <fullName evidence="2">Uncharacterized protein</fullName>
    </submittedName>
</protein>
<dbReference type="Proteomes" id="UP000283269">
    <property type="component" value="Unassembled WGS sequence"/>
</dbReference>
<comment type="caution">
    <text evidence="2">The sequence shown here is derived from an EMBL/GenBank/DDBJ whole genome shotgun (WGS) entry which is preliminary data.</text>
</comment>
<feature type="compositionally biased region" description="Acidic residues" evidence="1">
    <location>
        <begin position="50"/>
        <end position="68"/>
    </location>
</feature>
<gene>
    <name evidence="2" type="ORF">CVT25_003697</name>
</gene>
<feature type="region of interest" description="Disordered" evidence="1">
    <location>
        <begin position="30"/>
        <end position="68"/>
    </location>
</feature>
<keyword evidence="3" id="KW-1185">Reference proteome</keyword>